<sequence>PFPGFSERKWMQILFAAPICEVCGARNIQTVDMYMRQRICRKCVQDTSRAVTVHQYRVANPNLELPKFTLICSLVLPTRCSPTHGWSRTKFVEYYPVAELNKVRDEVEASHNADEYIAQRRTSVEELRVRIRAYEIWVKGYRAAVAKQKDMERKAPIEARREAIKRRMVQLGFTEEEYKHVRELPAVAKKTPLYEEDWSIVEPIVTLAIVRIRLRAASTFRLLEVLYAEIKLSLRPIEYRAYPLLANIVDISALPSDFPSLYQLGLGPSISKPVVDAIRDEFLADLQRFARTKKERIRKHIVREADTLLGADNEGELPLEETLFAACKEGWVVSGIAEVSGVDPMTTTPDAMDEKGLLFRYKRPSTTWDPSTCAVGPWRKALAHFQYYQDAHAVGMKTVCEVICKEVNEDERDEWGWSCNQCHVNLENLAARRDVVDHLRETFIRSTTVGIDQLGNLEYGGGYSYRILDGIKSSWKIFCQRRIQLEKSWRGGAPSRLVNYPATGYIVHRIKVDEKNGFIIASTGFPLFEAQGAPALIVADMKNPDRILWSLPSTFVKQYAHIEYENGFLIFDRLSGQKEVWRLASVKDPHPPPAGEDIDKLPIPYPQKDQLSASFEAAASYTHTFPRGHFVPHALLNMPRKTRAFRFVYPTLLVGGFNHAFCFDVPSRQLVQTINPTQQPTMTVREEGRSDSETTVLPQLGELNYVELSPRHVFICGENSLRVFSRETGGCMLDFPSSFRSYGHRTIRVLGVGKDASDEETEDDRREREQYGRSREDSWSLIGVNTEVGEGKKASVVARLKTVEVNPEPEDHRSVLDEFTAVHVSACGNHLVAMLRTSRLVVIRNFSSIPFRTNRTNGEQYTQLLKENTIQIALGTQHSVSQYLAFDRGKVVAVS</sequence>
<reference evidence="2 3" key="1">
    <citation type="submission" date="2024-02" db="EMBL/GenBank/DDBJ databases">
        <title>A draft genome for the cacao thread blight pathogen Marasmius crinis-equi.</title>
        <authorList>
            <person name="Cohen S.P."/>
            <person name="Baruah I.K."/>
            <person name="Amoako-Attah I."/>
            <person name="Bukari Y."/>
            <person name="Meinhardt L.W."/>
            <person name="Bailey B.A."/>
        </authorList>
    </citation>
    <scope>NUCLEOTIDE SEQUENCE [LARGE SCALE GENOMIC DNA]</scope>
    <source>
        <strain evidence="2 3">GH-76</strain>
    </source>
</reference>
<keyword evidence="3" id="KW-1185">Reference proteome</keyword>
<dbReference type="Proteomes" id="UP001465976">
    <property type="component" value="Unassembled WGS sequence"/>
</dbReference>
<organism evidence="2 3">
    <name type="scientific">Marasmius crinis-equi</name>
    <dbReference type="NCBI Taxonomy" id="585013"/>
    <lineage>
        <taxon>Eukaryota</taxon>
        <taxon>Fungi</taxon>
        <taxon>Dikarya</taxon>
        <taxon>Basidiomycota</taxon>
        <taxon>Agaricomycotina</taxon>
        <taxon>Agaricomycetes</taxon>
        <taxon>Agaricomycetidae</taxon>
        <taxon>Agaricales</taxon>
        <taxon>Marasmiineae</taxon>
        <taxon>Marasmiaceae</taxon>
        <taxon>Marasmius</taxon>
    </lineage>
</organism>
<evidence type="ECO:0000256" key="1">
    <source>
        <dbReference type="SAM" id="MobiDB-lite"/>
    </source>
</evidence>
<evidence type="ECO:0000313" key="2">
    <source>
        <dbReference type="EMBL" id="KAL0563370.1"/>
    </source>
</evidence>
<accession>A0ABR3EKJ2</accession>
<comment type="caution">
    <text evidence="2">The sequence shown here is derived from an EMBL/GenBank/DDBJ whole genome shotgun (WGS) entry which is preliminary data.</text>
</comment>
<dbReference type="EMBL" id="JBAHYK010003599">
    <property type="protein sequence ID" value="KAL0563370.1"/>
    <property type="molecule type" value="Genomic_DNA"/>
</dbReference>
<feature type="non-terminal residue" evidence="2">
    <location>
        <position position="1"/>
    </location>
</feature>
<feature type="compositionally biased region" description="Basic and acidic residues" evidence="1">
    <location>
        <begin position="763"/>
        <end position="772"/>
    </location>
</feature>
<protein>
    <submittedName>
        <fullName evidence="2">Uncharacterized protein</fullName>
    </submittedName>
</protein>
<proteinExistence type="predicted"/>
<gene>
    <name evidence="2" type="ORF">V5O48_018698</name>
</gene>
<evidence type="ECO:0000313" key="3">
    <source>
        <dbReference type="Proteomes" id="UP001465976"/>
    </source>
</evidence>
<feature type="non-terminal residue" evidence="2">
    <location>
        <position position="895"/>
    </location>
</feature>
<feature type="region of interest" description="Disordered" evidence="1">
    <location>
        <begin position="753"/>
        <end position="772"/>
    </location>
</feature>
<name>A0ABR3EKJ2_9AGAR</name>